<keyword evidence="5" id="KW-0862">Zinc</keyword>
<evidence type="ECO:0000256" key="3">
    <source>
        <dbReference type="ARBA" id="ARBA00022723"/>
    </source>
</evidence>
<comment type="cofactor">
    <cofactor evidence="1">
        <name>Zn(2+)</name>
        <dbReference type="ChEBI" id="CHEBI:29105"/>
    </cofactor>
</comment>
<dbReference type="GO" id="GO:0006508">
    <property type="term" value="P:proteolysis"/>
    <property type="evidence" value="ECO:0007669"/>
    <property type="project" value="UniProtKB-KW"/>
</dbReference>
<feature type="chain" id="PRO_5046510543" evidence="7">
    <location>
        <begin position="42"/>
        <end position="470"/>
    </location>
</feature>
<dbReference type="PANTHER" id="PTHR22726:SF24">
    <property type="entry name" value="M48 FAMILY METALLOPEPTIDASE"/>
    <property type="match status" value="1"/>
</dbReference>
<dbReference type="InterPro" id="IPR051156">
    <property type="entry name" value="Mito/Outer_Membr_Metalloprot"/>
</dbReference>
<evidence type="ECO:0000256" key="1">
    <source>
        <dbReference type="ARBA" id="ARBA00001947"/>
    </source>
</evidence>
<evidence type="ECO:0000256" key="7">
    <source>
        <dbReference type="SAM" id="SignalP"/>
    </source>
</evidence>
<feature type="domain" description="Peptidase M48" evidence="8">
    <location>
        <begin position="106"/>
        <end position="328"/>
    </location>
</feature>
<evidence type="ECO:0000313" key="9">
    <source>
        <dbReference type="EMBL" id="MDR6846304.1"/>
    </source>
</evidence>
<dbReference type="PANTHER" id="PTHR22726">
    <property type="entry name" value="METALLOENDOPEPTIDASE OMA1"/>
    <property type="match status" value="1"/>
</dbReference>
<keyword evidence="6" id="KW-0482">Metalloprotease</keyword>
<reference evidence="9 10" key="1">
    <citation type="submission" date="2023-07" db="EMBL/GenBank/DDBJ databases">
        <title>Sorghum-associated microbial communities from plants grown in Nebraska, USA.</title>
        <authorList>
            <person name="Schachtman D."/>
        </authorList>
    </citation>
    <scope>NUCLEOTIDE SEQUENCE [LARGE SCALE GENOMIC DNA]</scope>
    <source>
        <strain evidence="9 10">BE124</strain>
    </source>
</reference>
<dbReference type="Pfam" id="PF01435">
    <property type="entry name" value="Peptidase_M48"/>
    <property type="match status" value="1"/>
</dbReference>
<dbReference type="Gene3D" id="3.30.2010.10">
    <property type="entry name" value="Metalloproteases ('zincins'), catalytic domain"/>
    <property type="match status" value="1"/>
</dbReference>
<keyword evidence="7" id="KW-0732">Signal</keyword>
<comment type="caution">
    <text evidence="9">The sequence shown here is derived from an EMBL/GenBank/DDBJ whole genome shotgun (WGS) entry which is preliminary data.</text>
</comment>
<evidence type="ECO:0000313" key="10">
    <source>
        <dbReference type="Proteomes" id="UP001261871"/>
    </source>
</evidence>
<evidence type="ECO:0000256" key="4">
    <source>
        <dbReference type="ARBA" id="ARBA00022801"/>
    </source>
</evidence>
<keyword evidence="2 9" id="KW-0645">Protease</keyword>
<proteinExistence type="predicted"/>
<evidence type="ECO:0000256" key="5">
    <source>
        <dbReference type="ARBA" id="ARBA00022833"/>
    </source>
</evidence>
<dbReference type="RefSeq" id="WP_310008402.1">
    <property type="nucleotide sequence ID" value="NZ_JAVDTX010000007.1"/>
</dbReference>
<evidence type="ECO:0000256" key="6">
    <source>
        <dbReference type="ARBA" id="ARBA00023049"/>
    </source>
</evidence>
<evidence type="ECO:0000256" key="2">
    <source>
        <dbReference type="ARBA" id="ARBA00022670"/>
    </source>
</evidence>
<accession>A0ABU1S7T8</accession>
<dbReference type="GO" id="GO:0008233">
    <property type="term" value="F:peptidase activity"/>
    <property type="evidence" value="ECO:0007669"/>
    <property type="project" value="UniProtKB-KW"/>
</dbReference>
<dbReference type="InterPro" id="IPR001915">
    <property type="entry name" value="Peptidase_M48"/>
</dbReference>
<feature type="signal peptide" evidence="7">
    <location>
        <begin position="1"/>
        <end position="41"/>
    </location>
</feature>
<dbReference type="CDD" id="cd07324">
    <property type="entry name" value="M48C_Oma1-like"/>
    <property type="match status" value="1"/>
</dbReference>
<sequence>MSREIGTFFLFLVFIKPNPTPTPLKKVFCLILLLCFSVANSQNKSFIYTPNNIDSIQNYINKITTNKIGSFDIKNQKKIKEILLERKETFFKSIKDSSFIFDKNINNYLQTVLAEIYRSNPQIDNKDFYFLISKSLIPNAACYGNGIFTINLGLFNLAENNDEIAFIICHELSHYILNHNDKSLLKHIQTFNSKDVKKKLSAASNLKYGRRAAVTSLLSDLKYNFMKHSRNDEIQADSLGIVLFSKTKYSQQAAVTALKKLDFDEGMVFNNQTNLKQNFNFKDYPFKEVWTEKEDKLFDITQSANDFALDKDSLKTHPDIPLRIETILHNNKLSSTSPSKELLDLVKKKVAENSFRIYYDSNRYDYALYQILSLHENQDIDDLTYTKAISTLFKKIFLLKQNHVFGKYVEPANTFSEEKYVNEIRLFLNNLELKNVRKIGYAFCAENELKAKDDVLFQDNFSFFKNLNQN</sequence>
<keyword evidence="3" id="KW-0479">Metal-binding</keyword>
<dbReference type="EMBL" id="JAVDTX010000007">
    <property type="protein sequence ID" value="MDR6846304.1"/>
    <property type="molecule type" value="Genomic_DNA"/>
</dbReference>
<organism evidence="9 10">
    <name type="scientific">Flavobacterium granuli</name>
    <dbReference type="NCBI Taxonomy" id="280093"/>
    <lineage>
        <taxon>Bacteria</taxon>
        <taxon>Pseudomonadati</taxon>
        <taxon>Bacteroidota</taxon>
        <taxon>Flavobacteriia</taxon>
        <taxon>Flavobacteriales</taxon>
        <taxon>Flavobacteriaceae</taxon>
        <taxon>Flavobacterium</taxon>
    </lineage>
</organism>
<name>A0ABU1S7T8_9FLAO</name>
<evidence type="ECO:0000259" key="8">
    <source>
        <dbReference type="Pfam" id="PF01435"/>
    </source>
</evidence>
<protein>
    <submittedName>
        <fullName evidence="9">Zn-dependent protease with chaperone function</fullName>
    </submittedName>
</protein>
<keyword evidence="4" id="KW-0378">Hydrolase</keyword>
<dbReference type="Proteomes" id="UP001261871">
    <property type="component" value="Unassembled WGS sequence"/>
</dbReference>
<keyword evidence="10" id="KW-1185">Reference proteome</keyword>
<gene>
    <name evidence="9" type="ORF">J2W95_003020</name>
</gene>